<dbReference type="PRINTS" id="PR00131">
    <property type="entry name" value="GLHYDRLASE1"/>
</dbReference>
<dbReference type="Pfam" id="PF00232">
    <property type="entry name" value="Glyco_hydro_1"/>
    <property type="match status" value="2"/>
</dbReference>
<dbReference type="Proteomes" id="UP001497472">
    <property type="component" value="Unassembled WGS sequence"/>
</dbReference>
<dbReference type="SUPFAM" id="SSF51445">
    <property type="entry name" value="(Trans)glycosidases"/>
    <property type="match status" value="2"/>
</dbReference>
<gene>
    <name evidence="6" type="ORF">LNINA_LOCUS3955</name>
</gene>
<evidence type="ECO:0000256" key="4">
    <source>
        <dbReference type="RuleBase" id="RU003690"/>
    </source>
</evidence>
<sequence length="313" mass="36072">MVLKIVFPLLILAWSGNGNAVKHSDSASEPRQFPEHFRFGAATASYQIEGAWNVDGKTDKSEKDNEATEDVRQFEWGQYAHPIFSESGDWPAVMKEKVAAKSLEQGFFSSRLPEFTQAEIDMIKGSSDFFGLNQYTTALVYRNESVNGKYPVPSYYDDIGAVLYQPEEWESSWSGTTWMKIVPWGFYKFLTKIREDYGNPPVYILENGCSTDVGLQDDVRVKCLKLYLDALLDAIDEGSDIQMYTVWSLMDNFEWYEGYADRFGLYEVDYNAEERTRTPRKSAYYYKELLRTRTLDINYEPDMSVPMTIDEGK</sequence>
<dbReference type="GO" id="GO:0008422">
    <property type="term" value="F:beta-glucosidase activity"/>
    <property type="evidence" value="ECO:0007669"/>
    <property type="project" value="TreeGrafter"/>
</dbReference>
<dbReference type="Gene3D" id="3.20.20.80">
    <property type="entry name" value="Glycosidases"/>
    <property type="match status" value="2"/>
</dbReference>
<dbReference type="InterPro" id="IPR017853">
    <property type="entry name" value="GH"/>
</dbReference>
<dbReference type="PANTHER" id="PTHR10353:SF36">
    <property type="entry name" value="LP05116P"/>
    <property type="match status" value="1"/>
</dbReference>
<proteinExistence type="inferred from homology"/>
<evidence type="ECO:0000313" key="7">
    <source>
        <dbReference type="Proteomes" id="UP001497472"/>
    </source>
</evidence>
<protein>
    <recommendedName>
        <fullName evidence="8">Beta-glucosidase</fullName>
    </recommendedName>
</protein>
<comment type="caution">
    <text evidence="6">The sequence shown here is derived from an EMBL/GenBank/DDBJ whole genome shotgun (WGS) entry which is preliminary data.</text>
</comment>
<comment type="similarity">
    <text evidence="1 4">Belongs to the glycosyl hydrolase 1 family.</text>
</comment>
<dbReference type="PANTHER" id="PTHR10353">
    <property type="entry name" value="GLYCOSYL HYDROLASE"/>
    <property type="match status" value="1"/>
</dbReference>
<dbReference type="GO" id="GO:0005975">
    <property type="term" value="P:carbohydrate metabolic process"/>
    <property type="evidence" value="ECO:0007669"/>
    <property type="project" value="InterPro"/>
</dbReference>
<evidence type="ECO:0000313" key="6">
    <source>
        <dbReference type="EMBL" id="CAK1544188.1"/>
    </source>
</evidence>
<evidence type="ECO:0000256" key="2">
    <source>
        <dbReference type="ARBA" id="ARBA00022801"/>
    </source>
</evidence>
<keyword evidence="3" id="KW-0326">Glycosidase</keyword>
<dbReference type="InterPro" id="IPR001360">
    <property type="entry name" value="Glyco_hydro_1"/>
</dbReference>
<keyword evidence="7" id="KW-1185">Reference proteome</keyword>
<feature type="chain" id="PRO_5043807777" description="Beta-glucosidase" evidence="5">
    <location>
        <begin position="21"/>
        <end position="313"/>
    </location>
</feature>
<organism evidence="6 7">
    <name type="scientific">Leptosia nina</name>
    <dbReference type="NCBI Taxonomy" id="320188"/>
    <lineage>
        <taxon>Eukaryota</taxon>
        <taxon>Metazoa</taxon>
        <taxon>Ecdysozoa</taxon>
        <taxon>Arthropoda</taxon>
        <taxon>Hexapoda</taxon>
        <taxon>Insecta</taxon>
        <taxon>Pterygota</taxon>
        <taxon>Neoptera</taxon>
        <taxon>Endopterygota</taxon>
        <taxon>Lepidoptera</taxon>
        <taxon>Glossata</taxon>
        <taxon>Ditrysia</taxon>
        <taxon>Papilionoidea</taxon>
        <taxon>Pieridae</taxon>
        <taxon>Pierinae</taxon>
        <taxon>Leptosia</taxon>
    </lineage>
</organism>
<accession>A0AAV1J518</accession>
<reference evidence="6 7" key="1">
    <citation type="submission" date="2023-11" db="EMBL/GenBank/DDBJ databases">
        <authorList>
            <person name="Okamura Y."/>
        </authorList>
    </citation>
    <scope>NUCLEOTIDE SEQUENCE [LARGE SCALE GENOMIC DNA]</scope>
</reference>
<name>A0AAV1J518_9NEOP</name>
<keyword evidence="2" id="KW-0378">Hydrolase</keyword>
<evidence type="ECO:0000256" key="5">
    <source>
        <dbReference type="SAM" id="SignalP"/>
    </source>
</evidence>
<dbReference type="PROSITE" id="PS00653">
    <property type="entry name" value="GLYCOSYL_HYDROL_F1_2"/>
    <property type="match status" value="1"/>
</dbReference>
<dbReference type="AlphaFoldDB" id="A0AAV1J518"/>
<dbReference type="EMBL" id="CAVLEF010000005">
    <property type="protein sequence ID" value="CAK1544188.1"/>
    <property type="molecule type" value="Genomic_DNA"/>
</dbReference>
<keyword evidence="5" id="KW-0732">Signal</keyword>
<feature type="signal peptide" evidence="5">
    <location>
        <begin position="1"/>
        <end position="20"/>
    </location>
</feature>
<evidence type="ECO:0000256" key="3">
    <source>
        <dbReference type="ARBA" id="ARBA00023295"/>
    </source>
</evidence>
<evidence type="ECO:0000256" key="1">
    <source>
        <dbReference type="ARBA" id="ARBA00010838"/>
    </source>
</evidence>
<evidence type="ECO:0008006" key="8">
    <source>
        <dbReference type="Google" id="ProtNLM"/>
    </source>
</evidence>
<dbReference type="InterPro" id="IPR033132">
    <property type="entry name" value="GH_1_N_CS"/>
</dbReference>